<reference evidence="7" key="1">
    <citation type="submission" date="2016-10" db="EMBL/GenBank/DDBJ databases">
        <authorList>
            <person name="Varghese N."/>
            <person name="Submissions S."/>
        </authorList>
    </citation>
    <scope>NUCLEOTIDE SEQUENCE [LARGE SCALE GENOMIC DNA]</scope>
    <source>
        <strain evidence="7">Jip14</strain>
    </source>
</reference>
<evidence type="ECO:0000313" key="6">
    <source>
        <dbReference type="EMBL" id="SEL41486.1"/>
    </source>
</evidence>
<dbReference type="NCBIfam" id="TIGR04057">
    <property type="entry name" value="SusC_RagA_signa"/>
    <property type="match status" value="1"/>
</dbReference>
<dbReference type="InterPro" id="IPR037066">
    <property type="entry name" value="Plug_dom_sf"/>
</dbReference>
<dbReference type="Proteomes" id="UP000198916">
    <property type="component" value="Unassembled WGS sequence"/>
</dbReference>
<gene>
    <name evidence="6" type="ORF">SAMN05421740_105109</name>
</gene>
<keyword evidence="1" id="KW-0813">Transport</keyword>
<feature type="domain" description="TonB-dependent receptor plug" evidence="5">
    <location>
        <begin position="115"/>
        <end position="222"/>
    </location>
</feature>
<dbReference type="InterPro" id="IPR000531">
    <property type="entry name" value="Beta-barrel_TonB"/>
</dbReference>
<evidence type="ECO:0000259" key="4">
    <source>
        <dbReference type="Pfam" id="PF00593"/>
    </source>
</evidence>
<proteinExistence type="inferred from homology"/>
<keyword evidence="7" id="KW-1185">Reference proteome</keyword>
<evidence type="ECO:0000256" key="2">
    <source>
        <dbReference type="RuleBase" id="RU003357"/>
    </source>
</evidence>
<evidence type="ECO:0000256" key="1">
    <source>
        <dbReference type="PROSITE-ProRule" id="PRU01360"/>
    </source>
</evidence>
<keyword evidence="1" id="KW-1134">Transmembrane beta strand</keyword>
<dbReference type="InterPro" id="IPR039426">
    <property type="entry name" value="TonB-dep_rcpt-like"/>
</dbReference>
<dbReference type="Gene3D" id="2.170.130.10">
    <property type="entry name" value="TonB-dependent receptor, plug domain"/>
    <property type="match status" value="1"/>
</dbReference>
<dbReference type="NCBIfam" id="TIGR04056">
    <property type="entry name" value="OMP_RagA_SusC"/>
    <property type="match status" value="1"/>
</dbReference>
<dbReference type="InterPro" id="IPR008969">
    <property type="entry name" value="CarboxyPept-like_regulatory"/>
</dbReference>
<keyword evidence="3" id="KW-0732">Signal</keyword>
<name>A0A1H7Q0Y6_9SPHI</name>
<keyword evidence="1" id="KW-0998">Cell outer membrane</keyword>
<feature type="chain" id="PRO_5011479974" evidence="3">
    <location>
        <begin position="21"/>
        <end position="1066"/>
    </location>
</feature>
<organism evidence="6 7">
    <name type="scientific">Parapedobacter koreensis</name>
    <dbReference type="NCBI Taxonomy" id="332977"/>
    <lineage>
        <taxon>Bacteria</taxon>
        <taxon>Pseudomonadati</taxon>
        <taxon>Bacteroidota</taxon>
        <taxon>Sphingobacteriia</taxon>
        <taxon>Sphingobacteriales</taxon>
        <taxon>Sphingobacteriaceae</taxon>
        <taxon>Parapedobacter</taxon>
    </lineage>
</organism>
<dbReference type="PROSITE" id="PS52016">
    <property type="entry name" value="TONB_DEPENDENT_REC_3"/>
    <property type="match status" value="1"/>
</dbReference>
<keyword evidence="2" id="KW-0798">TonB box</keyword>
<dbReference type="EMBL" id="FNZR01000005">
    <property type="protein sequence ID" value="SEL41486.1"/>
    <property type="molecule type" value="Genomic_DNA"/>
</dbReference>
<keyword evidence="1 2" id="KW-0472">Membrane</keyword>
<dbReference type="InterPro" id="IPR023997">
    <property type="entry name" value="TonB-dep_OMP_SusC/RagA_CS"/>
</dbReference>
<feature type="domain" description="TonB-dependent receptor-like beta-barrel" evidence="4">
    <location>
        <begin position="433"/>
        <end position="833"/>
    </location>
</feature>
<protein>
    <submittedName>
        <fullName evidence="6">TonB-linked outer membrane protein, SusC/RagA family</fullName>
    </submittedName>
</protein>
<dbReference type="OrthoDB" id="9768177at2"/>
<dbReference type="InterPro" id="IPR023996">
    <property type="entry name" value="TonB-dep_OMP_SusC/RagA"/>
</dbReference>
<dbReference type="AlphaFoldDB" id="A0A1H7Q0Y6"/>
<dbReference type="SUPFAM" id="SSF49464">
    <property type="entry name" value="Carboxypeptidase regulatory domain-like"/>
    <property type="match status" value="1"/>
</dbReference>
<sequence length="1066" mass="118805">MKTILKLIIITILLPAITEAQPVLQGVVKDADGNPLTGASIRNSANDDIEHTNEFGTFQLNIATIPISIFVSHVGFHRADIDINSYDTLHITLFPLTNVLQEVEISTGYQSIPKERAVGSFDFIDSETLNEQVSTDVLSRLEAVANGLNIERRATSGTDMGIRIRGLSTLSAGAIRDPLIILDGFPYEGDINNINPNDVKDITLLKDAAAASIWGSRAGNGVIVITTKMGANRQPTSFNFNANTTVGKIPDLTKYPLMTGADFIEAEKFLFENRHRFSDTAARSRPVFTPVYELLFLQRNNIIAAQEVDRQLSNIAEGNLLKQYQQYMYDASLNQQYAANIQGGSDNNAWYVSAGYDRNKSALAATYDRWNLSFKNTYTPHRALRFDVSMLYTLSESVSGKTAYSPSMGLPPYTRIMDESGNPLAVMRTYRQSFLDTLGDGRLLDWNYYPLVEDHYSKTTASLNNAVVNTGASYTPLPWIALHIKYQYQQQKTENNTLYEEQSYIARDLVNQFTVLDASGGITHNVPKGGVLDVGYSSLRIHNLRGQLNTDNQWGSHNLVSLLGAEFRSGTTSGKNSRAFGYDPTNLTYGTIDLKNRFPHLITNSNIFIPSNQDFTGLVNRFVSGFVNVAYTYDDRYLLTLSGRRDASNLFGVNVNDKWNLLWSVGLGWNIHNESFFTSVFLDKLKVRATHGYSGNVDISKSAVTTLMYNSAQSPYTNTPMALITQHANPELTWERVNMSNVAVDFALKDSRLHGSVEFFLKKGLDLFGPAPMDPTTGLTGSITRNVASLKGKGFDVELTTDYTFPRNIKWSGTLNLSYYNDKVLSYYRDSDATGSVFVTGGSPSMIRVEGKPIFSMFSYKWGGLDPATGDPIGYLGGFPSMDYNAITGLGTTIDDIVYHGSAIPTYFGSFRNAISYRNFSISFSVLYKLGYYFRNEGIDYASVMRANPTGYHQEFNERWQNPGDQRFTNVPSMVYPNHSDRDDFYLNSEVKVKKADHIRLQYVNFSYNFNTDKGFLKSLRNAKAYLNLTNVGMLWKANDVGVDPEYGAYGLPPVMTGSLGVQLTF</sequence>
<comment type="subcellular location">
    <subcellularLocation>
        <location evidence="1">Cell outer membrane</location>
        <topology evidence="1">Multi-pass membrane protein</topology>
    </subcellularLocation>
</comment>
<dbReference type="Pfam" id="PF00593">
    <property type="entry name" value="TonB_dep_Rec_b-barrel"/>
    <property type="match status" value="1"/>
</dbReference>
<accession>A0A1H7Q0Y6</accession>
<dbReference type="SUPFAM" id="SSF56935">
    <property type="entry name" value="Porins"/>
    <property type="match status" value="1"/>
</dbReference>
<evidence type="ECO:0000256" key="3">
    <source>
        <dbReference type="SAM" id="SignalP"/>
    </source>
</evidence>
<dbReference type="GO" id="GO:0009279">
    <property type="term" value="C:cell outer membrane"/>
    <property type="evidence" value="ECO:0007669"/>
    <property type="project" value="UniProtKB-SubCell"/>
</dbReference>
<keyword evidence="1" id="KW-0812">Transmembrane</keyword>
<evidence type="ECO:0000259" key="5">
    <source>
        <dbReference type="Pfam" id="PF07715"/>
    </source>
</evidence>
<dbReference type="Pfam" id="PF07715">
    <property type="entry name" value="Plug"/>
    <property type="match status" value="1"/>
</dbReference>
<dbReference type="InterPro" id="IPR012910">
    <property type="entry name" value="Plug_dom"/>
</dbReference>
<feature type="signal peptide" evidence="3">
    <location>
        <begin position="1"/>
        <end position="20"/>
    </location>
</feature>
<dbReference type="RefSeq" id="WP_090606185.1">
    <property type="nucleotide sequence ID" value="NZ_FNZR01000005.1"/>
</dbReference>
<evidence type="ECO:0000313" key="7">
    <source>
        <dbReference type="Proteomes" id="UP000198916"/>
    </source>
</evidence>
<dbReference type="STRING" id="332977.SAMN05421740_105109"/>
<comment type="similarity">
    <text evidence="1 2">Belongs to the TonB-dependent receptor family.</text>
</comment>